<dbReference type="SUPFAM" id="SSF51905">
    <property type="entry name" value="FAD/NAD(P)-binding domain"/>
    <property type="match status" value="1"/>
</dbReference>
<dbReference type="Proteomes" id="UP000011560">
    <property type="component" value="Unassembled WGS sequence"/>
</dbReference>
<dbReference type="GO" id="GO:0016491">
    <property type="term" value="F:oxidoreductase activity"/>
    <property type="evidence" value="ECO:0007669"/>
    <property type="project" value="UniProtKB-KW"/>
</dbReference>
<dbReference type="InterPro" id="IPR036188">
    <property type="entry name" value="FAD/NAD-bd_sf"/>
</dbReference>
<dbReference type="PRINTS" id="PR00469">
    <property type="entry name" value="PNDRDTASEII"/>
</dbReference>
<accession>M0BLD6</accession>
<comment type="caution">
    <text evidence="4">The sequence shown here is derived from an EMBL/GenBank/DDBJ whole genome shotgun (WGS) entry which is preliminary data.</text>
</comment>
<dbReference type="InterPro" id="IPR023753">
    <property type="entry name" value="FAD/NAD-binding_dom"/>
</dbReference>
<protein>
    <submittedName>
        <fullName evidence="4">Thioredoxin reductase-like protein</fullName>
    </submittedName>
</protein>
<dbReference type="STRING" id="1227490.C479_06432"/>
<sequence>MNTTTTPRDSTEYDHDVVIVGGGPAGCSAGIFTARDGLDTVIFDRGRSSIQRCAHLENYLGFPGGIDIETLYELMHDHAEEAGCNIVTDLVESVERTQPVESADPADGDEAVEPTDGGGFVVTPQEGPQVTARRVVAATRYDGEYMRGLDDEAAMFEVHDHDGEEHEHFDKQYAECDGTTPVDGLYIAAPYGETGYQTSMAAGRGARVGITLIEDGRRERGYPEALANHYDWVRRETELDDEWRDRDRWRELFHDRVPDEHELSEEQLAEIREREIDRRLATYVPTEEIDRRVERGHRRLLDHIDDDLILETARKIETDRRTTAVDN</sequence>
<dbReference type="OrthoDB" id="214187at2157"/>
<dbReference type="InterPro" id="IPR050097">
    <property type="entry name" value="Ferredoxin-NADP_redctase_2"/>
</dbReference>
<name>M0BLD6_9EURY</name>
<evidence type="ECO:0000256" key="1">
    <source>
        <dbReference type="ARBA" id="ARBA00022630"/>
    </source>
</evidence>
<dbReference type="AlphaFoldDB" id="M0BLD6"/>
<evidence type="ECO:0000256" key="2">
    <source>
        <dbReference type="ARBA" id="ARBA00023002"/>
    </source>
</evidence>
<dbReference type="Pfam" id="PF07992">
    <property type="entry name" value="Pyr_redox_2"/>
    <property type="match status" value="1"/>
</dbReference>
<gene>
    <name evidence="4" type="ORF">C479_06432</name>
</gene>
<reference evidence="4 5" key="1">
    <citation type="journal article" date="2014" name="PLoS Genet.">
        <title>Phylogenetically driven sequencing of extremely halophilic archaea reveals strategies for static and dynamic osmo-response.</title>
        <authorList>
            <person name="Becker E.A."/>
            <person name="Seitzer P.M."/>
            <person name="Tritt A."/>
            <person name="Larsen D."/>
            <person name="Krusor M."/>
            <person name="Yao A.I."/>
            <person name="Wu D."/>
            <person name="Madern D."/>
            <person name="Eisen J.A."/>
            <person name="Darling A.E."/>
            <person name="Facciotti M.T."/>
        </authorList>
    </citation>
    <scope>NUCLEOTIDE SEQUENCE [LARGE SCALE GENOMIC DNA]</scope>
    <source>
        <strain evidence="4 5">JCM 14624</strain>
    </source>
</reference>
<evidence type="ECO:0000313" key="4">
    <source>
        <dbReference type="EMBL" id="ELZ11670.1"/>
    </source>
</evidence>
<keyword evidence="5" id="KW-1185">Reference proteome</keyword>
<keyword evidence="1" id="KW-0285">Flavoprotein</keyword>
<proteinExistence type="predicted"/>
<dbReference type="Gene3D" id="3.50.50.60">
    <property type="entry name" value="FAD/NAD(P)-binding domain"/>
    <property type="match status" value="1"/>
</dbReference>
<organism evidence="4 5">
    <name type="scientific">Halovivax asiaticus JCM 14624</name>
    <dbReference type="NCBI Taxonomy" id="1227490"/>
    <lineage>
        <taxon>Archaea</taxon>
        <taxon>Methanobacteriati</taxon>
        <taxon>Methanobacteriota</taxon>
        <taxon>Stenosarchaea group</taxon>
        <taxon>Halobacteria</taxon>
        <taxon>Halobacteriales</taxon>
        <taxon>Natrialbaceae</taxon>
        <taxon>Halovivax</taxon>
    </lineage>
</organism>
<dbReference type="PATRIC" id="fig|1227490.4.peg.1308"/>
<evidence type="ECO:0000259" key="3">
    <source>
        <dbReference type="Pfam" id="PF07992"/>
    </source>
</evidence>
<dbReference type="RefSeq" id="WP_007699595.1">
    <property type="nucleotide sequence ID" value="NZ_AOIQ01000011.1"/>
</dbReference>
<feature type="domain" description="FAD/NAD(P)-binding" evidence="3">
    <location>
        <begin position="15"/>
        <end position="139"/>
    </location>
</feature>
<dbReference type="EMBL" id="AOIQ01000011">
    <property type="protein sequence ID" value="ELZ11670.1"/>
    <property type="molecule type" value="Genomic_DNA"/>
</dbReference>
<dbReference type="PANTHER" id="PTHR48105">
    <property type="entry name" value="THIOREDOXIN REDUCTASE 1-RELATED-RELATED"/>
    <property type="match status" value="1"/>
</dbReference>
<evidence type="ECO:0000313" key="5">
    <source>
        <dbReference type="Proteomes" id="UP000011560"/>
    </source>
</evidence>
<keyword evidence="2" id="KW-0560">Oxidoreductase</keyword>